<evidence type="ECO:0000256" key="1">
    <source>
        <dbReference type="SAM" id="MobiDB-lite"/>
    </source>
</evidence>
<sequence length="305" mass="34449">KGIFHAYTKEIGSCEVVEDKTELILEKPELVPVPCGIGTCIPEEEEEPEEIPEEKIFYKCNGCELEDKCYPFGYRKGEKYCSDNNEFTNQISGNCDNHFECKSNVCISGECVGESFIKKIIKWFKRLFGGEDEEPEPEPDDKICRKLLIEKDIDDYEYFTSEYGKREEHQIGLFSEDGEQIDIVKCCVAGYKNPDGTEGKAGIVCPFDNKKDVENSLRGLLNNGDIVLGEYNGQKLYRRFDKPEETPEIIVWTNNAYIIASGVGPGEGPLSEEVADAYLKKYPNELGEIEIPEEEEPTEEPVIGG</sequence>
<feature type="non-terminal residue" evidence="2">
    <location>
        <position position="1"/>
    </location>
</feature>
<name>X0TMQ5_9ZZZZ</name>
<gene>
    <name evidence="2" type="ORF">S01H1_19475</name>
</gene>
<organism evidence="2">
    <name type="scientific">marine sediment metagenome</name>
    <dbReference type="NCBI Taxonomy" id="412755"/>
    <lineage>
        <taxon>unclassified sequences</taxon>
        <taxon>metagenomes</taxon>
        <taxon>ecological metagenomes</taxon>
    </lineage>
</organism>
<feature type="compositionally biased region" description="Acidic residues" evidence="1">
    <location>
        <begin position="287"/>
        <end position="299"/>
    </location>
</feature>
<accession>X0TMQ5</accession>
<proteinExistence type="predicted"/>
<feature type="non-terminal residue" evidence="2">
    <location>
        <position position="305"/>
    </location>
</feature>
<comment type="caution">
    <text evidence="2">The sequence shown here is derived from an EMBL/GenBank/DDBJ whole genome shotgun (WGS) entry which is preliminary data.</text>
</comment>
<evidence type="ECO:0000313" key="2">
    <source>
        <dbReference type="EMBL" id="GAF94504.1"/>
    </source>
</evidence>
<protein>
    <submittedName>
        <fullName evidence="2">Uncharacterized protein</fullName>
    </submittedName>
</protein>
<dbReference type="EMBL" id="BARS01010520">
    <property type="protein sequence ID" value="GAF94504.1"/>
    <property type="molecule type" value="Genomic_DNA"/>
</dbReference>
<reference evidence="2" key="1">
    <citation type="journal article" date="2014" name="Front. Microbiol.">
        <title>High frequency of phylogenetically diverse reductive dehalogenase-homologous genes in deep subseafloor sedimentary metagenomes.</title>
        <authorList>
            <person name="Kawai M."/>
            <person name="Futagami T."/>
            <person name="Toyoda A."/>
            <person name="Takaki Y."/>
            <person name="Nishi S."/>
            <person name="Hori S."/>
            <person name="Arai W."/>
            <person name="Tsubouchi T."/>
            <person name="Morono Y."/>
            <person name="Uchiyama I."/>
            <person name="Ito T."/>
            <person name="Fujiyama A."/>
            <person name="Inagaki F."/>
            <person name="Takami H."/>
        </authorList>
    </citation>
    <scope>NUCLEOTIDE SEQUENCE</scope>
    <source>
        <strain evidence="2">Expedition CK06-06</strain>
    </source>
</reference>
<feature type="region of interest" description="Disordered" evidence="1">
    <location>
        <begin position="286"/>
        <end position="305"/>
    </location>
</feature>
<dbReference type="AlphaFoldDB" id="X0TMQ5"/>